<dbReference type="RefSeq" id="WP_277532871.1">
    <property type="nucleotide sequence ID" value="NZ_JAPDIA010000003.1"/>
</dbReference>
<accession>A0A9X4QTW9</accession>
<dbReference type="Gene3D" id="3.30.420.590">
    <property type="match status" value="1"/>
</dbReference>
<dbReference type="EMBL" id="JAPDIA010000003">
    <property type="protein sequence ID" value="MDG0810823.1"/>
    <property type="molecule type" value="Genomic_DNA"/>
</dbReference>
<feature type="region of interest" description="Disordered" evidence="1">
    <location>
        <begin position="1"/>
        <end position="46"/>
    </location>
</feature>
<protein>
    <recommendedName>
        <fullName evidence="4">Cell envelope-related transcriptional attenuator domain-containing protein</fullName>
    </recommendedName>
</protein>
<evidence type="ECO:0000313" key="2">
    <source>
        <dbReference type="EMBL" id="MDG0810823.1"/>
    </source>
</evidence>
<gene>
    <name evidence="2" type="ORF">OMP40_16710</name>
</gene>
<evidence type="ECO:0000313" key="3">
    <source>
        <dbReference type="Proteomes" id="UP001153404"/>
    </source>
</evidence>
<organism evidence="2 3">
    <name type="scientific">Cohnella rhizosphaerae</name>
    <dbReference type="NCBI Taxonomy" id="1457232"/>
    <lineage>
        <taxon>Bacteria</taxon>
        <taxon>Bacillati</taxon>
        <taxon>Bacillota</taxon>
        <taxon>Bacilli</taxon>
        <taxon>Bacillales</taxon>
        <taxon>Paenibacillaceae</taxon>
        <taxon>Cohnella</taxon>
    </lineage>
</organism>
<reference evidence="2" key="1">
    <citation type="submission" date="2022-10" db="EMBL/GenBank/DDBJ databases">
        <title>Comparative genomic analysis of Cohnella hashimotonis sp. nov., isolated from the International Space Station.</title>
        <authorList>
            <person name="Simpson A."/>
            <person name="Venkateswaran K."/>
        </authorList>
    </citation>
    <scope>NUCLEOTIDE SEQUENCE</scope>
    <source>
        <strain evidence="2">DSM 28161</strain>
    </source>
</reference>
<name>A0A9X4QTW9_9BACL</name>
<dbReference type="Proteomes" id="UP001153404">
    <property type="component" value="Unassembled WGS sequence"/>
</dbReference>
<comment type="caution">
    <text evidence="2">The sequence shown here is derived from an EMBL/GenBank/DDBJ whole genome shotgun (WGS) entry which is preliminary data.</text>
</comment>
<evidence type="ECO:0000256" key="1">
    <source>
        <dbReference type="SAM" id="MobiDB-lite"/>
    </source>
</evidence>
<feature type="compositionally biased region" description="Low complexity" evidence="1">
    <location>
        <begin position="10"/>
        <end position="22"/>
    </location>
</feature>
<evidence type="ECO:0008006" key="4">
    <source>
        <dbReference type="Google" id="ProtNLM"/>
    </source>
</evidence>
<proteinExistence type="predicted"/>
<dbReference type="AlphaFoldDB" id="A0A9X4QTW9"/>
<keyword evidence="3" id="KW-1185">Reference proteome</keyword>
<sequence length="100" mass="10542">MRDTWYIKRTTPSTSWPATSPLLLPPPSASASGAAGERQEDADYASDSTLIKKPVTFLLAGIDRREGSGGTLNTDVLMLGSLNPQTNSASLISLPPRPSA</sequence>